<dbReference type="InterPro" id="IPR026832">
    <property type="entry name" value="Asteroid"/>
</dbReference>
<protein>
    <recommendedName>
        <fullName evidence="5">Asteroid domain-containing protein</fullName>
    </recommendedName>
</protein>
<gene>
    <name evidence="3" type="ORF">TRAPUB_7255</name>
</gene>
<dbReference type="AlphaFoldDB" id="A0A1M2V3R6"/>
<name>A0A1M2V3R6_TRAPU</name>
<feature type="compositionally biased region" description="Acidic residues" evidence="2">
    <location>
        <begin position="589"/>
        <end position="599"/>
    </location>
</feature>
<proteinExistence type="inferred from homology"/>
<evidence type="ECO:0000313" key="3">
    <source>
        <dbReference type="EMBL" id="OJT02228.1"/>
    </source>
</evidence>
<comment type="similarity">
    <text evidence="1">Belongs to the asteroid family.</text>
</comment>
<feature type="region of interest" description="Disordered" evidence="2">
    <location>
        <begin position="539"/>
        <end position="563"/>
    </location>
</feature>
<dbReference type="Gene3D" id="3.40.50.1010">
    <property type="entry name" value="5'-nuclease"/>
    <property type="match status" value="1"/>
</dbReference>
<dbReference type="PANTHER" id="PTHR15665">
    <property type="entry name" value="ASTEROID PROTEIN"/>
    <property type="match status" value="1"/>
</dbReference>
<dbReference type="OMA" id="EYTRTEY"/>
<evidence type="ECO:0008006" key="5">
    <source>
        <dbReference type="Google" id="ProtNLM"/>
    </source>
</evidence>
<keyword evidence="4" id="KW-1185">Reference proteome</keyword>
<dbReference type="SUPFAM" id="SSF88723">
    <property type="entry name" value="PIN domain-like"/>
    <property type="match status" value="1"/>
</dbReference>
<feature type="region of interest" description="Disordered" evidence="2">
    <location>
        <begin position="586"/>
        <end position="612"/>
    </location>
</feature>
<dbReference type="EMBL" id="MNAD01001692">
    <property type="protein sequence ID" value="OJT02228.1"/>
    <property type="molecule type" value="Genomic_DNA"/>
</dbReference>
<feature type="compositionally biased region" description="Acidic residues" evidence="2">
    <location>
        <begin position="548"/>
        <end position="563"/>
    </location>
</feature>
<dbReference type="InterPro" id="IPR029060">
    <property type="entry name" value="PIN-like_dom_sf"/>
</dbReference>
<organism evidence="3 4">
    <name type="scientific">Trametes pubescens</name>
    <name type="common">White-rot fungus</name>
    <dbReference type="NCBI Taxonomy" id="154538"/>
    <lineage>
        <taxon>Eukaryota</taxon>
        <taxon>Fungi</taxon>
        <taxon>Dikarya</taxon>
        <taxon>Basidiomycota</taxon>
        <taxon>Agaricomycotina</taxon>
        <taxon>Agaricomycetes</taxon>
        <taxon>Polyporales</taxon>
        <taxon>Polyporaceae</taxon>
        <taxon>Trametes</taxon>
    </lineage>
</organism>
<dbReference type="STRING" id="154538.A0A1M2V3R6"/>
<evidence type="ECO:0000313" key="4">
    <source>
        <dbReference type="Proteomes" id="UP000184267"/>
    </source>
</evidence>
<evidence type="ECO:0000256" key="2">
    <source>
        <dbReference type="SAM" id="MobiDB-lite"/>
    </source>
</evidence>
<dbReference type="PANTHER" id="PTHR15665:SF1">
    <property type="entry name" value="PROTEIN ASTEROID HOMOLOG 1"/>
    <property type="match status" value="1"/>
</dbReference>
<accession>A0A1M2V3R6</accession>
<dbReference type="OrthoDB" id="25987at2759"/>
<reference evidence="3 4" key="1">
    <citation type="submission" date="2016-10" db="EMBL/GenBank/DDBJ databases">
        <title>Genome sequence of the basidiomycete white-rot fungus Trametes pubescens.</title>
        <authorList>
            <person name="Makela M.R."/>
            <person name="Granchi Z."/>
            <person name="Peng M."/>
            <person name="De Vries R.P."/>
            <person name="Grigoriev I."/>
            <person name="Riley R."/>
            <person name="Hilden K."/>
        </authorList>
    </citation>
    <scope>NUCLEOTIDE SEQUENCE [LARGE SCALE GENOMIC DNA]</scope>
    <source>
        <strain evidence="3 4">FBCC735</strain>
    </source>
</reference>
<sequence>MGVHGLTTYLREHKSTLSNTLQLPLSHLPLTNGRNADGEGRIPVVVDGWSFIFEVVHCADLPWVYGGEYPQLSQLVRQVVHAWIEVGLHLHFVFDGPYPTLKFPTLISRHTQNRVQNALLFFRTSATARAAPRFLRETAMLPPLSYGVCVDTLLELAAGAHAGRLHVHIADEEGDPYAVALAGRLNAYVAGRDSDFVVLNTEGYLGYIPLDEMVWTAANAGDGDGSVYSLDTEPDVDDGGFKTARTGKARKKRAVADQQAGRGIIPPDDTQGLALSFTVYSPATLAAHLDIPASLLPLLGALVGNDFTGASDVAAAASTRRANLQRLFFERQLTLGQRIARAASTLSGLLAAAFGPLALGVQKKRTKKPIGSVMELIDAAVGALLLRPLDTFGPGEREAVVERVVEATLQYAIPRPPDEEAEGGEAWVSEACPLHVAEACPLVVSLSRRVALVSGDATPEDVPLGKSSKKAAEDSHAAVRAAYVAAYRRGRMNPHVLDAVQSATAWPWLFLEDPDKECVERSVGRPIREWMYAVLDASVGLPSPPVPEGEEGDGEEDEDDDEDELIDVVEEDDDVDPLARLRGALKELDSDDEDGESADDSPPPSVPSTLPSSELKIITEYVRRGTRLAPEEVAVTPLPELLSGIGLESPVHSRTRLPLPPPLWLEDMRRRLLLGALGSDGPAVAALPDARVLGVAALRFVVRRMHLRALEAPGVKERQQERWTRAEARAFLACVRPGGQHAQGKVEAEGEQVPILERHVQLVAQIEAALGAAERLAHVLLLAPAIPSPARHFSGGRFHAMVSGDGAQAGELEEGVWDACVEGLEDAFAALPQRKSKKEKRAKGAVQAAPPARGKAKGGSMFGLLADADA</sequence>
<feature type="region of interest" description="Disordered" evidence="2">
    <location>
        <begin position="832"/>
        <end position="860"/>
    </location>
</feature>
<evidence type="ECO:0000256" key="1">
    <source>
        <dbReference type="ARBA" id="ARBA00007398"/>
    </source>
</evidence>
<comment type="caution">
    <text evidence="3">The sequence shown here is derived from an EMBL/GenBank/DDBJ whole genome shotgun (WGS) entry which is preliminary data.</text>
</comment>
<feature type="compositionally biased region" description="Basic residues" evidence="2">
    <location>
        <begin position="834"/>
        <end position="843"/>
    </location>
</feature>
<dbReference type="Proteomes" id="UP000184267">
    <property type="component" value="Unassembled WGS sequence"/>
</dbReference>